<organism evidence="6 7">
    <name type="scientific">Papiliotrema laurentii</name>
    <name type="common">Cryptococcus laurentii</name>
    <dbReference type="NCBI Taxonomy" id="5418"/>
    <lineage>
        <taxon>Eukaryota</taxon>
        <taxon>Fungi</taxon>
        <taxon>Dikarya</taxon>
        <taxon>Basidiomycota</taxon>
        <taxon>Agaricomycotina</taxon>
        <taxon>Tremellomycetes</taxon>
        <taxon>Tremellales</taxon>
        <taxon>Rhynchogastremaceae</taxon>
        <taxon>Papiliotrema</taxon>
    </lineage>
</organism>
<accession>A0AAD9FP11</accession>
<dbReference type="EMBL" id="JAODAN010000005">
    <property type="protein sequence ID" value="KAK1924029.1"/>
    <property type="molecule type" value="Genomic_DNA"/>
</dbReference>
<sequence>MSFAYLASTPGLKHNYSLYAVPAGWVVSMLPIWWAIGTAESTSRGTYNNAMPSETWGNLKERLPEQTYKRVIRAVAANNNSHVNLPLFASALVLGNLVHLPSRTLHLCAGGYLALRFAYNVAYILIEDRAWSYIRSALYFSGVGTCLTLFIKSANKLATLPW</sequence>
<keyword evidence="2 5" id="KW-0812">Transmembrane</keyword>
<dbReference type="AlphaFoldDB" id="A0AAD9FP11"/>
<evidence type="ECO:0000256" key="4">
    <source>
        <dbReference type="ARBA" id="ARBA00023136"/>
    </source>
</evidence>
<proteinExistence type="predicted"/>
<dbReference type="InterPro" id="IPR023352">
    <property type="entry name" value="MAPEG-like_dom_sf"/>
</dbReference>
<comment type="subcellular location">
    <subcellularLocation>
        <location evidence="1">Membrane</location>
    </subcellularLocation>
</comment>
<reference evidence="6" key="1">
    <citation type="submission" date="2023-02" db="EMBL/GenBank/DDBJ databases">
        <title>Identification and recombinant expression of a fungal hydrolase from Papiliotrema laurentii that hydrolyzes apple cutin and clears colloidal polyester polyurethane.</title>
        <authorList>
            <consortium name="DOE Joint Genome Institute"/>
            <person name="Roman V.A."/>
            <person name="Bojanowski C."/>
            <person name="Crable B.R."/>
            <person name="Wagner D.N."/>
            <person name="Hung C.S."/>
            <person name="Nadeau L.J."/>
            <person name="Schratz L."/>
            <person name="Haridas S."/>
            <person name="Pangilinan J."/>
            <person name="Lipzen A."/>
            <person name="Na H."/>
            <person name="Yan M."/>
            <person name="Ng V."/>
            <person name="Grigoriev I.V."/>
            <person name="Spatafora J.W."/>
            <person name="Barlow D."/>
            <person name="Biffinger J."/>
            <person name="Kelley-Loughnane N."/>
            <person name="Varaljay V.A."/>
            <person name="Crookes-Goodson W.J."/>
        </authorList>
    </citation>
    <scope>NUCLEOTIDE SEQUENCE</scope>
    <source>
        <strain evidence="6">5307AH</strain>
    </source>
</reference>
<name>A0AAD9FP11_PAPLA</name>
<keyword evidence="7" id="KW-1185">Reference proteome</keyword>
<gene>
    <name evidence="6" type="ORF">DB88DRAFT_488895</name>
</gene>
<protein>
    <submittedName>
        <fullName evidence="6">Uncharacterized protein</fullName>
    </submittedName>
</protein>
<dbReference type="Proteomes" id="UP001182556">
    <property type="component" value="Unassembled WGS sequence"/>
</dbReference>
<keyword evidence="3 5" id="KW-1133">Transmembrane helix</keyword>
<evidence type="ECO:0000256" key="3">
    <source>
        <dbReference type="ARBA" id="ARBA00022989"/>
    </source>
</evidence>
<evidence type="ECO:0000256" key="5">
    <source>
        <dbReference type="SAM" id="Phobius"/>
    </source>
</evidence>
<dbReference type="Pfam" id="PF01124">
    <property type="entry name" value="MAPEG"/>
    <property type="match status" value="1"/>
</dbReference>
<dbReference type="PANTHER" id="PTHR35371:SF1">
    <property type="entry name" value="BLR7753 PROTEIN"/>
    <property type="match status" value="1"/>
</dbReference>
<dbReference type="PANTHER" id="PTHR35371">
    <property type="entry name" value="INNER MEMBRANE PROTEIN"/>
    <property type="match status" value="1"/>
</dbReference>
<dbReference type="Gene3D" id="1.20.120.550">
    <property type="entry name" value="Membrane associated eicosanoid/glutathione metabolism-like domain"/>
    <property type="match status" value="1"/>
</dbReference>
<evidence type="ECO:0000313" key="7">
    <source>
        <dbReference type="Proteomes" id="UP001182556"/>
    </source>
</evidence>
<dbReference type="GO" id="GO:0016020">
    <property type="term" value="C:membrane"/>
    <property type="evidence" value="ECO:0007669"/>
    <property type="project" value="UniProtKB-SubCell"/>
</dbReference>
<dbReference type="SUPFAM" id="SSF161084">
    <property type="entry name" value="MAPEG domain-like"/>
    <property type="match status" value="1"/>
</dbReference>
<evidence type="ECO:0000313" key="6">
    <source>
        <dbReference type="EMBL" id="KAK1924029.1"/>
    </source>
</evidence>
<dbReference type="InterPro" id="IPR001129">
    <property type="entry name" value="Membr-assoc_MAPEG"/>
</dbReference>
<comment type="caution">
    <text evidence="6">The sequence shown here is derived from an EMBL/GenBank/DDBJ whole genome shotgun (WGS) entry which is preliminary data.</text>
</comment>
<evidence type="ECO:0000256" key="2">
    <source>
        <dbReference type="ARBA" id="ARBA00022692"/>
    </source>
</evidence>
<evidence type="ECO:0000256" key="1">
    <source>
        <dbReference type="ARBA" id="ARBA00004370"/>
    </source>
</evidence>
<keyword evidence="4 5" id="KW-0472">Membrane</keyword>
<feature type="transmembrane region" description="Helical" evidence="5">
    <location>
        <begin position="16"/>
        <end position="36"/>
    </location>
</feature>